<dbReference type="EMBL" id="LNSV01000002">
    <property type="protein sequence ID" value="KUH40550.1"/>
    <property type="molecule type" value="Genomic_DNA"/>
</dbReference>
<organism evidence="1 2">
    <name type="scientific">Streptomyces kanasensis</name>
    <dbReference type="NCBI Taxonomy" id="936756"/>
    <lineage>
        <taxon>Bacteria</taxon>
        <taxon>Bacillati</taxon>
        <taxon>Actinomycetota</taxon>
        <taxon>Actinomycetes</taxon>
        <taxon>Kitasatosporales</taxon>
        <taxon>Streptomycetaceae</taxon>
        <taxon>Streptomyces</taxon>
    </lineage>
</organism>
<reference evidence="1 2" key="1">
    <citation type="submission" date="2015-11" db="EMBL/GenBank/DDBJ databases">
        <title>Genome-wide analysis reveals the secondary metabolome in Streptomyces kanasensis ZX01.</title>
        <authorList>
            <person name="Zhang G."/>
            <person name="Han L."/>
            <person name="Feng J."/>
            <person name="Zhang X."/>
        </authorList>
    </citation>
    <scope>NUCLEOTIDE SEQUENCE [LARGE SCALE GENOMIC DNA]</scope>
    <source>
        <strain evidence="1 2">ZX01</strain>
    </source>
</reference>
<accession>A0A117IXE8</accession>
<dbReference type="OrthoDB" id="5095936at2"/>
<proteinExistence type="predicted"/>
<protein>
    <recommendedName>
        <fullName evidence="3">Fungal lipase-like domain-containing protein</fullName>
    </recommendedName>
</protein>
<dbReference type="AlphaFoldDB" id="A0A117IXE8"/>
<dbReference type="InterPro" id="IPR029058">
    <property type="entry name" value="AB_hydrolase_fold"/>
</dbReference>
<keyword evidence="2" id="KW-1185">Reference proteome</keyword>
<evidence type="ECO:0008006" key="3">
    <source>
        <dbReference type="Google" id="ProtNLM"/>
    </source>
</evidence>
<evidence type="ECO:0000313" key="2">
    <source>
        <dbReference type="Proteomes" id="UP000054011"/>
    </source>
</evidence>
<dbReference type="STRING" id="936756.ATE80_01280"/>
<name>A0A117IXE8_9ACTN</name>
<dbReference type="Gene3D" id="2.40.400.10">
    <property type="entry name" value="Acetoacetate decarboxylase-like"/>
    <property type="match status" value="1"/>
</dbReference>
<evidence type="ECO:0000313" key="1">
    <source>
        <dbReference type="EMBL" id="KUH40550.1"/>
    </source>
</evidence>
<gene>
    <name evidence="1" type="ORF">ATE80_01280</name>
</gene>
<dbReference type="InterPro" id="IPR023375">
    <property type="entry name" value="ADC_dom_sf"/>
</dbReference>
<sequence length="742" mass="79121">MGSHHHAGAEHPGESGAADTARLLREAAFEVSRSAREVRGVAARTGALLGSSGFTRSTLRHPRTGLAAQWALVRALTNGAGLGFALGAGDGALRRMGQAGEVCGRESLANRVAVTSLRLRAGAVLAHHPELERDPGMRRLMEAVTGDRDVEALRALRSLLKDKGAERAMSTIAPLFAELSAIRALLDENPLNDEVGWQIATGEALHADPWFGISARHLAAFDAGEGAAVPVEPDGDQPWPFAAEGSLMGFLRNIDALGTDGRILIQDVRGPDGVVRHVLQAPGMAPGKPRNDSPQDFVGAWSNLFDPESPYTRGILLAIDEYGLPAGADLALVGHSEGGIALMNLAQNDGFCRRFRVTHVVAVGSPIDNKRPADPRTWVASVTNQHDLVPTLDGRGAGSGSVFTPHPDWYEVDYIDSSHDFPLCHSLGTYLGNLEADLPDARHDIDEALTPYRGPVLRSQVYQLKDRANPPQGYPLLTVPVAPVATSAGPAELPVRYYDSTAVVAVFAVEPGRAASLLSDTSWMSPTRIGRRVLVALSAYEHRCASVGPYNELSLAVLVNDLWRPRAHDVLRELLRRADTRRTGRQVTALAVTSPEAEAVSREVWGQPATRASLDVRLTANRLHAVLAAPAPGATGEGAKAGRPLVTLTGDLGPYVPAPHVDCVLYGRTAEATLRSMVHCAGRQRFHAAPRVRLRCAPGQAAQDEPLARQVRALGLDGARPLCVLSAPEYQARRGAGAPLPR</sequence>
<dbReference type="RefSeq" id="WP_058940206.1">
    <property type="nucleotide sequence ID" value="NZ_LNSV01000002.1"/>
</dbReference>
<dbReference type="Proteomes" id="UP000054011">
    <property type="component" value="Unassembled WGS sequence"/>
</dbReference>
<dbReference type="SUPFAM" id="SSF53474">
    <property type="entry name" value="alpha/beta-Hydrolases"/>
    <property type="match status" value="1"/>
</dbReference>
<comment type="caution">
    <text evidence="1">The sequence shown here is derived from an EMBL/GenBank/DDBJ whole genome shotgun (WGS) entry which is preliminary data.</text>
</comment>
<dbReference type="SUPFAM" id="SSF160104">
    <property type="entry name" value="Acetoacetate decarboxylase-like"/>
    <property type="match status" value="1"/>
</dbReference>